<evidence type="ECO:0000313" key="14">
    <source>
        <dbReference type="EMBL" id="MBC1305003.1"/>
    </source>
</evidence>
<evidence type="ECO:0000313" key="19">
    <source>
        <dbReference type="EMBL" id="MBC1305438.1"/>
    </source>
</evidence>
<evidence type="ECO:0000313" key="11">
    <source>
        <dbReference type="EMBL" id="MBC1304779.1"/>
    </source>
</evidence>
<evidence type="ECO:0000313" key="20">
    <source>
        <dbReference type="Proteomes" id="UP000570851"/>
    </source>
</evidence>
<dbReference type="EMBL" id="JACKZP010000025">
    <property type="protein sequence ID" value="MBC1302067.1"/>
    <property type="molecule type" value="Genomic_DNA"/>
</dbReference>
<dbReference type="InterPro" id="IPR025668">
    <property type="entry name" value="Tnp_DDE_dom"/>
</dbReference>
<dbReference type="RefSeq" id="WP_185479667.1">
    <property type="nucleotide sequence ID" value="NZ_JACKZP010000010.1"/>
</dbReference>
<dbReference type="EMBL" id="JACKZP010000012">
    <property type="protein sequence ID" value="MBC1301287.1"/>
    <property type="molecule type" value="Genomic_DNA"/>
</dbReference>
<evidence type="ECO:0000313" key="7">
    <source>
        <dbReference type="EMBL" id="MBC1303224.1"/>
    </source>
</evidence>
<evidence type="ECO:0000313" key="4">
    <source>
        <dbReference type="EMBL" id="MBC1301362.1"/>
    </source>
</evidence>
<evidence type="ECO:0000259" key="1">
    <source>
        <dbReference type="Pfam" id="PF13751"/>
    </source>
</evidence>
<dbReference type="EMBL" id="JACKZP010000149">
    <property type="protein sequence ID" value="MBC1305003.1"/>
    <property type="molecule type" value="Genomic_DNA"/>
</dbReference>
<protein>
    <submittedName>
        <fullName evidence="14">Transposase</fullName>
    </submittedName>
</protein>
<evidence type="ECO:0000313" key="12">
    <source>
        <dbReference type="EMBL" id="MBC1304870.1"/>
    </source>
</evidence>
<dbReference type="EMBL" id="JACKZP010000058">
    <property type="protein sequence ID" value="MBC1303333.1"/>
    <property type="molecule type" value="Genomic_DNA"/>
</dbReference>
<dbReference type="EMBL" id="JACKZP010000174">
    <property type="protein sequence ID" value="MBC1305210.1"/>
    <property type="molecule type" value="Genomic_DNA"/>
</dbReference>
<evidence type="ECO:0000313" key="6">
    <source>
        <dbReference type="EMBL" id="MBC1302067.1"/>
    </source>
</evidence>
<feature type="non-terminal residue" evidence="14">
    <location>
        <position position="1"/>
    </location>
</feature>
<dbReference type="EMBL" id="JACKZP010000089">
    <property type="protein sequence ID" value="MBC1304092.1"/>
    <property type="molecule type" value="Genomic_DNA"/>
</dbReference>
<proteinExistence type="predicted"/>
<dbReference type="EMBL" id="JACKZP010000155">
    <property type="protein sequence ID" value="MBC1305069.1"/>
    <property type="molecule type" value="Genomic_DNA"/>
</dbReference>
<evidence type="ECO:0000313" key="18">
    <source>
        <dbReference type="EMBL" id="MBC1305217.1"/>
    </source>
</evidence>
<dbReference type="EMBL" id="JACKZP010000010">
    <property type="protein sequence ID" value="MBC1301166.1"/>
    <property type="molecule type" value="Genomic_DNA"/>
</dbReference>
<evidence type="ECO:0000313" key="5">
    <source>
        <dbReference type="EMBL" id="MBC1301977.1"/>
    </source>
</evidence>
<dbReference type="EMBL" id="JACKZP010000246">
    <property type="protein sequence ID" value="MBC1305438.1"/>
    <property type="molecule type" value="Genomic_DNA"/>
</dbReference>
<dbReference type="EMBL" id="JACKZP010000054">
    <property type="protein sequence ID" value="MBC1303224.1"/>
    <property type="molecule type" value="Genomic_DNA"/>
</dbReference>
<evidence type="ECO:0000313" key="16">
    <source>
        <dbReference type="EMBL" id="MBC1305140.1"/>
    </source>
</evidence>
<name>A0ABR6SFG6_ANAVA</name>
<dbReference type="EMBL" id="JACKZP010000013">
    <property type="protein sequence ID" value="MBC1301362.1"/>
    <property type="molecule type" value="Genomic_DNA"/>
</dbReference>
<dbReference type="EMBL" id="JACKZP010000138">
    <property type="protein sequence ID" value="MBC1304893.1"/>
    <property type="molecule type" value="Genomic_DNA"/>
</dbReference>
<accession>A0ABR6SFG6</accession>
<evidence type="ECO:0000313" key="15">
    <source>
        <dbReference type="EMBL" id="MBC1305069.1"/>
    </source>
</evidence>
<dbReference type="EMBL" id="JACKZP010000135">
    <property type="protein sequence ID" value="MBC1304870.1"/>
    <property type="molecule type" value="Genomic_DNA"/>
</dbReference>
<evidence type="ECO:0000313" key="3">
    <source>
        <dbReference type="EMBL" id="MBC1301287.1"/>
    </source>
</evidence>
<evidence type="ECO:0000313" key="8">
    <source>
        <dbReference type="EMBL" id="MBC1303333.1"/>
    </source>
</evidence>
<dbReference type="EMBL" id="JACKZP010000075">
    <property type="protein sequence ID" value="MBC1303771.1"/>
    <property type="molecule type" value="Genomic_DNA"/>
</dbReference>
<gene>
    <name evidence="2" type="ORF">GNE12_04470</name>
    <name evidence="3" type="ORF">GNE12_05090</name>
    <name evidence="4" type="ORF">GNE12_05465</name>
    <name evidence="5" type="ORF">GNE12_08610</name>
    <name evidence="6" type="ORF">GNE12_09080</name>
    <name evidence="7" type="ORF">GNE12_15015</name>
    <name evidence="8" type="ORF">GNE12_15585</name>
    <name evidence="9" type="ORF">GNE12_17835</name>
    <name evidence="10" type="ORF">GNE12_19455</name>
    <name evidence="11" type="ORF">GNE12_22955</name>
    <name evidence="12" type="ORF">GNE12_23430</name>
    <name evidence="13" type="ORF">GNE12_23545</name>
    <name evidence="14" type="ORF">GNE12_24120</name>
    <name evidence="15" type="ORF">GNE12_24455</name>
    <name evidence="16" type="ORF">GNE12_24830</name>
    <name evidence="17" type="ORF">GNE12_25195</name>
    <name evidence="18" type="ORF">GNE12_25235</name>
    <name evidence="19" type="ORF">GNE12_26425</name>
</gene>
<dbReference type="EMBL" id="JACKZP010000024">
    <property type="protein sequence ID" value="MBC1301977.1"/>
    <property type="molecule type" value="Genomic_DNA"/>
</dbReference>
<evidence type="ECO:0000313" key="10">
    <source>
        <dbReference type="EMBL" id="MBC1304092.1"/>
    </source>
</evidence>
<evidence type="ECO:0000313" key="9">
    <source>
        <dbReference type="EMBL" id="MBC1303771.1"/>
    </source>
</evidence>
<reference evidence="14 20" key="1">
    <citation type="submission" date="2019-11" db="EMBL/GenBank/DDBJ databases">
        <title>Comparison of genomes from free-living endosymbiotic cyanobacteria isolated from Azolla.</title>
        <authorList>
            <person name="Thiel T."/>
            <person name="Pratte B."/>
        </authorList>
    </citation>
    <scope>NUCLEOTIDE SEQUENCE [LARGE SCALE GENOMIC DNA]</scope>
    <source>
        <strain evidence="14 20">N2B</strain>
    </source>
</reference>
<dbReference type="Proteomes" id="UP000570851">
    <property type="component" value="Unassembled WGS sequence"/>
</dbReference>
<evidence type="ECO:0000313" key="13">
    <source>
        <dbReference type="EMBL" id="MBC1304893.1"/>
    </source>
</evidence>
<feature type="domain" description="Transposase DDE" evidence="1">
    <location>
        <begin position="2"/>
        <end position="100"/>
    </location>
</feature>
<evidence type="ECO:0000313" key="17">
    <source>
        <dbReference type="EMBL" id="MBC1305210.1"/>
    </source>
</evidence>
<sequence>QFDKSDCSLCSSRSKCTRSKKLPRLLTLKPQELHLALHDARIRQKTESFQQIYHQRAGVEGLISQATGRYQLRRCRYIGLAKTLLQHVITAAAINFSRMWDWWQHVPRSQTRVSHFARIAPTAS</sequence>
<dbReference type="EMBL" id="JACKZP010000128">
    <property type="protein sequence ID" value="MBC1304779.1"/>
    <property type="molecule type" value="Genomic_DNA"/>
</dbReference>
<keyword evidence="20" id="KW-1185">Reference proteome</keyword>
<evidence type="ECO:0000313" key="2">
    <source>
        <dbReference type="EMBL" id="MBC1301166.1"/>
    </source>
</evidence>
<dbReference type="Pfam" id="PF13751">
    <property type="entry name" value="DDE_Tnp_1_6"/>
    <property type="match status" value="1"/>
</dbReference>
<dbReference type="EMBL" id="JACKZP010000175">
    <property type="protein sequence ID" value="MBC1305217.1"/>
    <property type="molecule type" value="Genomic_DNA"/>
</dbReference>
<dbReference type="EMBL" id="JACKZP010000163">
    <property type="protein sequence ID" value="MBC1305140.1"/>
    <property type="molecule type" value="Genomic_DNA"/>
</dbReference>
<comment type="caution">
    <text evidence="14">The sequence shown here is derived from an EMBL/GenBank/DDBJ whole genome shotgun (WGS) entry which is preliminary data.</text>
</comment>
<organism evidence="14 20">
    <name type="scientific">Trichormus variabilis N2B</name>
    <dbReference type="NCBI Taxonomy" id="2681315"/>
    <lineage>
        <taxon>Bacteria</taxon>
        <taxon>Bacillati</taxon>
        <taxon>Cyanobacteriota</taxon>
        <taxon>Cyanophyceae</taxon>
        <taxon>Nostocales</taxon>
        <taxon>Nostocaceae</taxon>
        <taxon>Trichormus</taxon>
    </lineage>
</organism>